<dbReference type="RefSeq" id="WP_151108528.1">
    <property type="nucleotide sequence ID" value="NZ_WAEM01000011.1"/>
</dbReference>
<dbReference type="AlphaFoldDB" id="A0A7J5A998"/>
<dbReference type="EMBL" id="WAEM01000011">
    <property type="protein sequence ID" value="KAB1154043.1"/>
    <property type="molecule type" value="Genomic_DNA"/>
</dbReference>
<dbReference type="Proteomes" id="UP000490922">
    <property type="component" value="Unassembled WGS sequence"/>
</dbReference>
<accession>A0A7J5A998</accession>
<evidence type="ECO:0000313" key="2">
    <source>
        <dbReference type="Proteomes" id="UP000490922"/>
    </source>
</evidence>
<evidence type="ECO:0000313" key="1">
    <source>
        <dbReference type="EMBL" id="KAB1154043.1"/>
    </source>
</evidence>
<gene>
    <name evidence="1" type="ORF">F6464_13740</name>
</gene>
<protein>
    <submittedName>
        <fullName evidence="1">Uncharacterized protein</fullName>
    </submittedName>
</protein>
<reference evidence="1 2" key="1">
    <citation type="submission" date="2019-09" db="EMBL/GenBank/DDBJ databases">
        <title>Flavobacterium sp. nov., isolated from glacier ice.</title>
        <authorList>
            <person name="Liu Q."/>
        </authorList>
    </citation>
    <scope>NUCLEOTIDE SEQUENCE [LARGE SCALE GENOMIC DNA]</scope>
    <source>
        <strain evidence="1 2">NBRC 112527</strain>
    </source>
</reference>
<organism evidence="1 2">
    <name type="scientific">Flavobacterium luteum</name>
    <dbReference type="NCBI Taxonomy" id="2026654"/>
    <lineage>
        <taxon>Bacteria</taxon>
        <taxon>Pseudomonadati</taxon>
        <taxon>Bacteroidota</taxon>
        <taxon>Flavobacteriia</taxon>
        <taxon>Flavobacteriales</taxon>
        <taxon>Flavobacteriaceae</taxon>
        <taxon>Flavobacterium</taxon>
    </lineage>
</organism>
<keyword evidence="2" id="KW-1185">Reference proteome</keyword>
<proteinExistence type="predicted"/>
<sequence length="73" mass="8380">MEFIDIDGDPATLNSSTKTLELSNSGENGANQNYSNVLFAVLYWTGEIAILRQDIFNKKKRLNFHETFQFLSY</sequence>
<name>A0A7J5A998_9FLAO</name>
<comment type="caution">
    <text evidence="1">The sequence shown here is derived from an EMBL/GenBank/DDBJ whole genome shotgun (WGS) entry which is preliminary data.</text>
</comment>